<dbReference type="Proteomes" id="UP001497392">
    <property type="component" value="Unassembled WGS sequence"/>
</dbReference>
<gene>
    <name evidence="2" type="primary">g13027</name>
    <name evidence="2" type="ORF">VP750_LOCUS11568</name>
</gene>
<reference evidence="2 3" key="1">
    <citation type="submission" date="2024-06" db="EMBL/GenBank/DDBJ databases">
        <authorList>
            <person name="Kraege A."/>
            <person name="Thomma B."/>
        </authorList>
    </citation>
    <scope>NUCLEOTIDE SEQUENCE [LARGE SCALE GENOMIC DNA]</scope>
</reference>
<dbReference type="PANTHER" id="PTHR39434:SF1">
    <property type="entry name" value="VOC DOMAIN-CONTAINING PROTEIN"/>
    <property type="match status" value="1"/>
</dbReference>
<dbReference type="InterPro" id="IPR037523">
    <property type="entry name" value="VOC_core"/>
</dbReference>
<evidence type="ECO:0000259" key="1">
    <source>
        <dbReference type="PROSITE" id="PS51819"/>
    </source>
</evidence>
<accession>A0ABP1GC49</accession>
<proteinExistence type="predicted"/>
<feature type="domain" description="VOC" evidence="1">
    <location>
        <begin position="35"/>
        <end position="161"/>
    </location>
</feature>
<organism evidence="2 3">
    <name type="scientific">Coccomyxa viridis</name>
    <dbReference type="NCBI Taxonomy" id="1274662"/>
    <lineage>
        <taxon>Eukaryota</taxon>
        <taxon>Viridiplantae</taxon>
        <taxon>Chlorophyta</taxon>
        <taxon>core chlorophytes</taxon>
        <taxon>Trebouxiophyceae</taxon>
        <taxon>Trebouxiophyceae incertae sedis</taxon>
        <taxon>Coccomyxaceae</taxon>
        <taxon>Coccomyxa</taxon>
    </lineage>
</organism>
<dbReference type="Pfam" id="PF00903">
    <property type="entry name" value="Glyoxalase"/>
    <property type="match status" value="1"/>
</dbReference>
<dbReference type="PANTHER" id="PTHR39434">
    <property type="match status" value="1"/>
</dbReference>
<keyword evidence="3" id="KW-1185">Reference proteome</keyword>
<dbReference type="CDD" id="cd08357">
    <property type="entry name" value="VOC_like"/>
    <property type="match status" value="1"/>
</dbReference>
<name>A0ABP1GC49_9CHLO</name>
<evidence type="ECO:0000313" key="2">
    <source>
        <dbReference type="EMBL" id="CAL5229662.1"/>
    </source>
</evidence>
<dbReference type="EMBL" id="CAXHTA020000021">
    <property type="protein sequence ID" value="CAL5229662.1"/>
    <property type="molecule type" value="Genomic_DNA"/>
</dbReference>
<evidence type="ECO:0000313" key="3">
    <source>
        <dbReference type="Proteomes" id="UP001497392"/>
    </source>
</evidence>
<dbReference type="InterPro" id="IPR029068">
    <property type="entry name" value="Glyas_Bleomycin-R_OHBP_Dase"/>
</dbReference>
<dbReference type="InterPro" id="IPR004360">
    <property type="entry name" value="Glyas_Fos-R_dOase_dom"/>
</dbReference>
<sequence>MLLSRKSACSLLSASRACARRSVSTSVRCQSAALQPFHLAFPVRDVSEAKDFYGAKLGLQEGRSAKSWVDYSLFGHQIVCHHIQGYNAANTANAVDGDPVPVPHFGMALEVQQFHDLAARVKEAGIKFILDPHVRFEGQPGEQWTMFFQDPSGNSLEFKAMTNPENLFAKYHVET</sequence>
<dbReference type="PROSITE" id="PS51819">
    <property type="entry name" value="VOC"/>
    <property type="match status" value="1"/>
</dbReference>
<protein>
    <submittedName>
        <fullName evidence="2">G13027 protein</fullName>
    </submittedName>
</protein>
<dbReference type="SUPFAM" id="SSF54593">
    <property type="entry name" value="Glyoxalase/Bleomycin resistance protein/Dihydroxybiphenyl dioxygenase"/>
    <property type="match status" value="1"/>
</dbReference>
<comment type="caution">
    <text evidence="2">The sequence shown here is derived from an EMBL/GenBank/DDBJ whole genome shotgun (WGS) entry which is preliminary data.</text>
</comment>
<dbReference type="Gene3D" id="3.10.180.10">
    <property type="entry name" value="2,3-Dihydroxybiphenyl 1,2-Dioxygenase, domain 1"/>
    <property type="match status" value="1"/>
</dbReference>